<dbReference type="WBParaSite" id="Pan_g16153.t1">
    <property type="protein sequence ID" value="Pan_g16153.t1"/>
    <property type="gene ID" value="Pan_g16153"/>
</dbReference>
<dbReference type="AlphaFoldDB" id="A0A7E4V520"/>
<accession>A0A7E4V520</accession>
<name>A0A7E4V520_PANRE</name>
<evidence type="ECO:0000313" key="2">
    <source>
        <dbReference type="WBParaSite" id="Pan_g16153.t1"/>
    </source>
</evidence>
<sequence length="94" mass="11172">MTCVILGHYQLNERNTFSEHEISHFWAVYFATSRLRYFECFCCLVCFSTDFEGKDIEEAGIGIDEWFRASEFFVPYLRLRTPSNDLAQRRRVAL</sequence>
<protein>
    <submittedName>
        <fullName evidence="2">Uncharacterized protein</fullName>
    </submittedName>
</protein>
<proteinExistence type="predicted"/>
<reference evidence="2" key="2">
    <citation type="submission" date="2020-10" db="UniProtKB">
        <authorList>
            <consortium name="WormBaseParasite"/>
        </authorList>
    </citation>
    <scope>IDENTIFICATION</scope>
</reference>
<dbReference type="Proteomes" id="UP000492821">
    <property type="component" value="Unassembled WGS sequence"/>
</dbReference>
<keyword evidence="1" id="KW-1185">Reference proteome</keyword>
<reference evidence="1" key="1">
    <citation type="journal article" date="2013" name="Genetics">
        <title>The draft genome and transcriptome of Panagrellus redivivus are shaped by the harsh demands of a free-living lifestyle.</title>
        <authorList>
            <person name="Srinivasan J."/>
            <person name="Dillman A.R."/>
            <person name="Macchietto M.G."/>
            <person name="Heikkinen L."/>
            <person name="Lakso M."/>
            <person name="Fracchia K.M."/>
            <person name="Antoshechkin I."/>
            <person name="Mortazavi A."/>
            <person name="Wong G."/>
            <person name="Sternberg P.W."/>
        </authorList>
    </citation>
    <scope>NUCLEOTIDE SEQUENCE [LARGE SCALE GENOMIC DNA]</scope>
    <source>
        <strain evidence="1">MT8872</strain>
    </source>
</reference>
<organism evidence="1 2">
    <name type="scientific">Panagrellus redivivus</name>
    <name type="common">Microworm</name>
    <dbReference type="NCBI Taxonomy" id="6233"/>
    <lineage>
        <taxon>Eukaryota</taxon>
        <taxon>Metazoa</taxon>
        <taxon>Ecdysozoa</taxon>
        <taxon>Nematoda</taxon>
        <taxon>Chromadorea</taxon>
        <taxon>Rhabditida</taxon>
        <taxon>Tylenchina</taxon>
        <taxon>Panagrolaimomorpha</taxon>
        <taxon>Panagrolaimoidea</taxon>
        <taxon>Panagrolaimidae</taxon>
        <taxon>Panagrellus</taxon>
    </lineage>
</organism>
<evidence type="ECO:0000313" key="1">
    <source>
        <dbReference type="Proteomes" id="UP000492821"/>
    </source>
</evidence>